<comment type="pathway">
    <text evidence="10">Cell wall biogenesis; peptidoglycan biosynthesis.</text>
</comment>
<keyword evidence="1 10" id="KW-1003">Cell membrane</keyword>
<comment type="subcellular location">
    <subcellularLocation>
        <location evidence="10">Cell membrane</location>
        <topology evidence="10">Peripheral membrane protein</topology>
        <orientation evidence="10">Cytoplasmic side</orientation>
    </subcellularLocation>
</comment>
<evidence type="ECO:0000259" key="11">
    <source>
        <dbReference type="Pfam" id="PF03033"/>
    </source>
</evidence>
<evidence type="ECO:0000256" key="9">
    <source>
        <dbReference type="ARBA" id="ARBA00023316"/>
    </source>
</evidence>
<dbReference type="InterPro" id="IPR007235">
    <property type="entry name" value="Glyco_trans_28_C"/>
</dbReference>
<dbReference type="GO" id="GO:0005886">
    <property type="term" value="C:plasma membrane"/>
    <property type="evidence" value="ECO:0007669"/>
    <property type="project" value="UniProtKB-SubCell"/>
</dbReference>
<feature type="binding site" evidence="10">
    <location>
        <position position="256"/>
    </location>
    <ligand>
        <name>UDP-N-acetyl-alpha-D-glucosamine</name>
        <dbReference type="ChEBI" id="CHEBI:57705"/>
    </ligand>
</feature>
<dbReference type="CDD" id="cd03785">
    <property type="entry name" value="GT28_MurG"/>
    <property type="match status" value="1"/>
</dbReference>
<keyword evidence="7 10" id="KW-0472">Membrane</keyword>
<evidence type="ECO:0000256" key="10">
    <source>
        <dbReference type="HAMAP-Rule" id="MF_00033"/>
    </source>
</evidence>
<keyword evidence="8 10" id="KW-0131">Cell cycle</keyword>
<dbReference type="InterPro" id="IPR006009">
    <property type="entry name" value="GlcNAc_MurG"/>
</dbReference>
<dbReference type="GO" id="GO:0009252">
    <property type="term" value="P:peptidoglycan biosynthetic process"/>
    <property type="evidence" value="ECO:0007669"/>
    <property type="project" value="UniProtKB-UniRule"/>
</dbReference>
<dbReference type="GO" id="GO:0005975">
    <property type="term" value="P:carbohydrate metabolic process"/>
    <property type="evidence" value="ECO:0007669"/>
    <property type="project" value="InterPro"/>
</dbReference>
<dbReference type="KEGG" id="frf:LO80_02425"/>
<evidence type="ECO:0000256" key="2">
    <source>
        <dbReference type="ARBA" id="ARBA00022618"/>
    </source>
</evidence>
<comment type="function">
    <text evidence="10">Cell wall formation. Catalyzes the transfer of a GlcNAc subunit on undecaprenyl-pyrophosphoryl-MurNAc-pentapeptide (lipid intermediate I) to form undecaprenyl-pyrophosphoryl-MurNAc-(pentapeptide)GlcNAc (lipid intermediate II).</text>
</comment>
<keyword evidence="9 10" id="KW-0961">Cell wall biogenesis/degradation</keyword>
<dbReference type="InterPro" id="IPR004276">
    <property type="entry name" value="GlycoTrans_28_N"/>
</dbReference>
<evidence type="ECO:0000313" key="14">
    <source>
        <dbReference type="Proteomes" id="UP000029672"/>
    </source>
</evidence>
<dbReference type="EC" id="2.4.1.227" evidence="10"/>
<dbReference type="RefSeq" id="WP_040008221.1">
    <property type="nucleotide sequence ID" value="NZ_CP009574.1"/>
</dbReference>
<dbReference type="GO" id="GO:0050511">
    <property type="term" value="F:undecaprenyldiphospho-muramoylpentapeptide beta-N-acetylglucosaminyltransferase activity"/>
    <property type="evidence" value="ECO:0007669"/>
    <property type="project" value="UniProtKB-UniRule"/>
</dbReference>
<keyword evidence="4 10" id="KW-0808">Transferase</keyword>
<dbReference type="eggNOG" id="COG0707">
    <property type="taxonomic scope" value="Bacteria"/>
</dbReference>
<dbReference type="AlphaFoldDB" id="A0A097EN09"/>
<evidence type="ECO:0000256" key="3">
    <source>
        <dbReference type="ARBA" id="ARBA00022676"/>
    </source>
</evidence>
<dbReference type="UniPathway" id="UPA00219"/>
<evidence type="ECO:0000256" key="6">
    <source>
        <dbReference type="ARBA" id="ARBA00022984"/>
    </source>
</evidence>
<keyword evidence="6 10" id="KW-0573">Peptidoglycan synthesis</keyword>
<dbReference type="SUPFAM" id="SSF53756">
    <property type="entry name" value="UDP-Glycosyltransferase/glycogen phosphorylase"/>
    <property type="match status" value="1"/>
</dbReference>
<evidence type="ECO:0000256" key="8">
    <source>
        <dbReference type="ARBA" id="ARBA00023306"/>
    </source>
</evidence>
<protein>
    <recommendedName>
        <fullName evidence="10">UDP-N-acetylglucosamine--N-acetylmuramyl-(pentapeptide) pyrophosphoryl-undecaprenol N-acetylglucosamine transferase</fullName>
        <ecNumber evidence="10">2.4.1.227</ecNumber>
    </recommendedName>
    <alternativeName>
        <fullName evidence="10">Undecaprenyl-PP-MurNAc-pentapeptide-UDPGlcNAc GlcNAc transferase</fullName>
    </alternativeName>
</protein>
<evidence type="ECO:0000256" key="1">
    <source>
        <dbReference type="ARBA" id="ARBA00022475"/>
    </source>
</evidence>
<dbReference type="PANTHER" id="PTHR21015">
    <property type="entry name" value="UDP-N-ACETYLGLUCOSAMINE--N-ACETYLMURAMYL-(PENTAPEPTIDE) PYROPHOSPHORYL-UNDECAPRENOL N-ACETYLGLUCOSAMINE TRANSFERASE 1"/>
    <property type="match status" value="1"/>
</dbReference>
<reference evidence="13 14" key="1">
    <citation type="submission" date="2014-10" db="EMBL/GenBank/DDBJ databases">
        <title>Whole genome sequence of Francisella endociliophora strain FSC1006, isolated from a laboratory culture of the marine ciliate Euplotes raikovi.</title>
        <authorList>
            <person name="Granberg M."/>
            <person name="Backman S."/>
            <person name="Lundmark E."/>
            <person name="Nilsson E."/>
            <person name="Karlsson E."/>
            <person name="Thelaus J."/>
            <person name="Ohrman C."/>
            <person name="Larkeryd A."/>
            <person name="Stenberg P."/>
        </authorList>
    </citation>
    <scope>NUCLEOTIDE SEQUENCE [LARGE SCALE GENOMIC DNA]</scope>
    <source>
        <strain evidence="13 14">FSC1006</strain>
    </source>
</reference>
<organism evidence="13 14">
    <name type="scientific">Candidatus Francisella endociliophora</name>
    <dbReference type="NCBI Taxonomy" id="653937"/>
    <lineage>
        <taxon>Bacteria</taxon>
        <taxon>Pseudomonadati</taxon>
        <taxon>Pseudomonadota</taxon>
        <taxon>Gammaproteobacteria</taxon>
        <taxon>Thiotrichales</taxon>
        <taxon>Francisellaceae</taxon>
        <taxon>Francisella</taxon>
    </lineage>
</organism>
<feature type="binding site" evidence="10">
    <location>
        <position position="301"/>
    </location>
    <ligand>
        <name>UDP-N-acetyl-alpha-D-glucosamine</name>
        <dbReference type="ChEBI" id="CHEBI:57705"/>
    </ligand>
</feature>
<dbReference type="Proteomes" id="UP000029672">
    <property type="component" value="Chromosome"/>
</dbReference>
<keyword evidence="3 10" id="KW-0328">Glycosyltransferase</keyword>
<dbReference type="STRING" id="1547445.LO80_02425"/>
<dbReference type="Pfam" id="PF03033">
    <property type="entry name" value="Glyco_transf_28"/>
    <property type="match status" value="1"/>
</dbReference>
<feature type="domain" description="Glycosyltransferase family 28 N-terminal" evidence="11">
    <location>
        <begin position="8"/>
        <end position="143"/>
    </location>
</feature>
<dbReference type="GO" id="GO:0071555">
    <property type="term" value="P:cell wall organization"/>
    <property type="evidence" value="ECO:0007669"/>
    <property type="project" value="UniProtKB-KW"/>
</dbReference>
<dbReference type="GO" id="GO:0008360">
    <property type="term" value="P:regulation of cell shape"/>
    <property type="evidence" value="ECO:0007669"/>
    <property type="project" value="UniProtKB-KW"/>
</dbReference>
<feature type="binding site" evidence="10">
    <location>
        <begin position="275"/>
        <end position="280"/>
    </location>
    <ligand>
        <name>UDP-N-acetyl-alpha-D-glucosamine</name>
        <dbReference type="ChEBI" id="CHEBI:57705"/>
    </ligand>
</feature>
<sequence>MNLKGKNIIITAGGTGGHIYPALAVANLLAENGANVTWVGTPNSMESQIVPDSFNMQYINSFGIRGKGISKKLAFPFRLAISTLKARALLKKFKTDLVIGFGGYVSGPICLAAVQKNIPIIIHEQNAKIGFTNRILAKLATKICLAFDIDDLNTYFNSKQLKRTKIVGNPVRKDIINLNDITKDYSNSSTLKILILGGSQGAKAINDIIPELIIEANKQNINIQVLHQTGKATFKSTKELYKDINPNHIKDISPFISDMAEAYNWADIVICRSGALTVSECATAGLPAIFIPFPFAVDDHQFFNAQNIVNNDAGFCLRQEQMNTENLIEILKPLSQNKQKLEEMSEKAKKTLIKDSSEQILECVKEILSQKIRIKK</sequence>
<keyword evidence="2 10" id="KW-0132">Cell division</keyword>
<dbReference type="PANTHER" id="PTHR21015:SF22">
    <property type="entry name" value="GLYCOSYLTRANSFERASE"/>
    <property type="match status" value="1"/>
</dbReference>
<comment type="similarity">
    <text evidence="10">Belongs to the glycosyltransferase 28 family. MurG subfamily.</text>
</comment>
<dbReference type="GO" id="GO:0051301">
    <property type="term" value="P:cell division"/>
    <property type="evidence" value="ECO:0007669"/>
    <property type="project" value="UniProtKB-KW"/>
</dbReference>
<evidence type="ECO:0000256" key="7">
    <source>
        <dbReference type="ARBA" id="ARBA00023136"/>
    </source>
</evidence>
<dbReference type="Pfam" id="PF04101">
    <property type="entry name" value="Glyco_tran_28_C"/>
    <property type="match status" value="1"/>
</dbReference>
<evidence type="ECO:0000313" key="13">
    <source>
        <dbReference type="EMBL" id="AIT08949.1"/>
    </source>
</evidence>
<gene>
    <name evidence="10" type="primary">murG</name>
    <name evidence="13" type="ORF">LO80_02425</name>
</gene>
<proteinExistence type="inferred from homology"/>
<feature type="binding site" evidence="10">
    <location>
        <position position="172"/>
    </location>
    <ligand>
        <name>UDP-N-acetyl-alpha-D-glucosamine</name>
        <dbReference type="ChEBI" id="CHEBI:57705"/>
    </ligand>
</feature>
<comment type="catalytic activity">
    <reaction evidence="10">
        <text>di-trans,octa-cis-undecaprenyl diphospho-N-acetyl-alpha-D-muramoyl-L-alanyl-D-glutamyl-meso-2,6-diaminopimeloyl-D-alanyl-D-alanine + UDP-N-acetyl-alpha-D-glucosamine = di-trans,octa-cis-undecaprenyl diphospho-[N-acetyl-alpha-D-glucosaminyl-(1-&gt;4)]-N-acetyl-alpha-D-muramoyl-L-alanyl-D-glutamyl-meso-2,6-diaminopimeloyl-D-alanyl-D-alanine + UDP + H(+)</text>
        <dbReference type="Rhea" id="RHEA:31227"/>
        <dbReference type="ChEBI" id="CHEBI:15378"/>
        <dbReference type="ChEBI" id="CHEBI:57705"/>
        <dbReference type="ChEBI" id="CHEBI:58223"/>
        <dbReference type="ChEBI" id="CHEBI:61387"/>
        <dbReference type="ChEBI" id="CHEBI:61388"/>
        <dbReference type="EC" id="2.4.1.227"/>
    </reaction>
</comment>
<dbReference type="EMBL" id="CP009574">
    <property type="protein sequence ID" value="AIT08949.1"/>
    <property type="molecule type" value="Genomic_DNA"/>
</dbReference>
<dbReference type="HAMAP" id="MF_00033">
    <property type="entry name" value="MurG"/>
    <property type="match status" value="1"/>
</dbReference>
<feature type="domain" description="Glycosyl transferase family 28 C-terminal" evidence="12">
    <location>
        <begin position="193"/>
        <end position="359"/>
    </location>
</feature>
<evidence type="ECO:0000256" key="5">
    <source>
        <dbReference type="ARBA" id="ARBA00022960"/>
    </source>
</evidence>
<dbReference type="GO" id="GO:0051991">
    <property type="term" value="F:UDP-N-acetyl-D-glucosamine:N-acetylmuramoyl-L-alanyl-D-glutamyl-meso-2,6-diaminopimelyl-D-alanyl-D-alanine-diphosphoundecaprenol 4-beta-N-acetylglucosaminlytransferase activity"/>
    <property type="evidence" value="ECO:0007669"/>
    <property type="project" value="RHEA"/>
</dbReference>
<accession>A0A097EN09</accession>
<keyword evidence="5 10" id="KW-0133">Cell shape</keyword>
<feature type="binding site" evidence="10">
    <location>
        <position position="199"/>
    </location>
    <ligand>
        <name>UDP-N-acetyl-alpha-D-glucosamine</name>
        <dbReference type="ChEBI" id="CHEBI:57705"/>
    </ligand>
</feature>
<feature type="binding site" evidence="10">
    <location>
        <begin position="15"/>
        <end position="17"/>
    </location>
    <ligand>
        <name>UDP-N-acetyl-alpha-D-glucosamine</name>
        <dbReference type="ChEBI" id="CHEBI:57705"/>
    </ligand>
</feature>
<evidence type="ECO:0000256" key="4">
    <source>
        <dbReference type="ARBA" id="ARBA00022679"/>
    </source>
</evidence>
<keyword evidence="14" id="KW-1185">Reference proteome</keyword>
<evidence type="ECO:0000259" key="12">
    <source>
        <dbReference type="Pfam" id="PF04101"/>
    </source>
</evidence>
<dbReference type="OrthoDB" id="9808936at2"/>
<feature type="binding site" evidence="10">
    <location>
        <position position="126"/>
    </location>
    <ligand>
        <name>UDP-N-acetyl-alpha-D-glucosamine</name>
        <dbReference type="ChEBI" id="CHEBI:57705"/>
    </ligand>
</feature>
<dbReference type="HOGENOM" id="CLU_037404_2_0_6"/>
<dbReference type="Gene3D" id="3.40.50.2000">
    <property type="entry name" value="Glycogen Phosphorylase B"/>
    <property type="match status" value="2"/>
</dbReference>
<name>A0A097EN09_9GAMM</name>
<dbReference type="NCBIfam" id="TIGR01133">
    <property type="entry name" value="murG"/>
    <property type="match status" value="1"/>
</dbReference>